<evidence type="ECO:0000256" key="1">
    <source>
        <dbReference type="SAM" id="Phobius"/>
    </source>
</evidence>
<evidence type="ECO:0000313" key="2">
    <source>
        <dbReference type="EMBL" id="HIU35344.1"/>
    </source>
</evidence>
<gene>
    <name evidence="2" type="ORF">IAC53_01885</name>
</gene>
<keyword evidence="1" id="KW-0812">Transmembrane</keyword>
<name>A0A9D1IG08_9FIRM</name>
<sequence length="51" mass="5301">MRRRAKSGNLGLVFVMLGAGLILALVFPSGFLVVALSLALIVSGILLCKNS</sequence>
<proteinExistence type="predicted"/>
<organism evidence="2 3">
    <name type="scientific">Candidatus Fimenecus excrementigallinarum</name>
    <dbReference type="NCBI Taxonomy" id="2840816"/>
    <lineage>
        <taxon>Bacteria</taxon>
        <taxon>Bacillati</taxon>
        <taxon>Bacillota</taxon>
        <taxon>Clostridia</taxon>
        <taxon>Candidatus Fimenecus</taxon>
    </lineage>
</organism>
<keyword evidence="1" id="KW-1133">Transmembrane helix</keyword>
<dbReference type="EMBL" id="DVMW01000018">
    <property type="protein sequence ID" value="HIU35344.1"/>
    <property type="molecule type" value="Genomic_DNA"/>
</dbReference>
<reference evidence="2" key="2">
    <citation type="journal article" date="2021" name="PeerJ">
        <title>Extensive microbial diversity within the chicken gut microbiome revealed by metagenomics and culture.</title>
        <authorList>
            <person name="Gilroy R."/>
            <person name="Ravi A."/>
            <person name="Getino M."/>
            <person name="Pursley I."/>
            <person name="Horton D.L."/>
            <person name="Alikhan N.F."/>
            <person name="Baker D."/>
            <person name="Gharbi K."/>
            <person name="Hall N."/>
            <person name="Watson M."/>
            <person name="Adriaenssens E.M."/>
            <person name="Foster-Nyarko E."/>
            <person name="Jarju S."/>
            <person name="Secka A."/>
            <person name="Antonio M."/>
            <person name="Oren A."/>
            <person name="Chaudhuri R.R."/>
            <person name="La Ragione R."/>
            <person name="Hildebrand F."/>
            <person name="Pallen M.J."/>
        </authorList>
    </citation>
    <scope>NUCLEOTIDE SEQUENCE</scope>
    <source>
        <strain evidence="2">ChiGjej1B1-19959</strain>
    </source>
</reference>
<keyword evidence="1" id="KW-0472">Membrane</keyword>
<feature type="transmembrane region" description="Helical" evidence="1">
    <location>
        <begin position="31"/>
        <end position="48"/>
    </location>
</feature>
<reference evidence="2" key="1">
    <citation type="submission" date="2020-10" db="EMBL/GenBank/DDBJ databases">
        <authorList>
            <person name="Gilroy R."/>
        </authorList>
    </citation>
    <scope>NUCLEOTIDE SEQUENCE</scope>
    <source>
        <strain evidence="2">ChiGjej1B1-19959</strain>
    </source>
</reference>
<evidence type="ECO:0000313" key="3">
    <source>
        <dbReference type="Proteomes" id="UP000824071"/>
    </source>
</evidence>
<comment type="caution">
    <text evidence="2">The sequence shown here is derived from an EMBL/GenBank/DDBJ whole genome shotgun (WGS) entry which is preliminary data.</text>
</comment>
<accession>A0A9D1IG08</accession>
<dbReference type="AlphaFoldDB" id="A0A9D1IG08"/>
<feature type="transmembrane region" description="Helical" evidence="1">
    <location>
        <begin position="7"/>
        <end position="25"/>
    </location>
</feature>
<dbReference type="Proteomes" id="UP000824071">
    <property type="component" value="Unassembled WGS sequence"/>
</dbReference>
<protein>
    <submittedName>
        <fullName evidence="2">Uncharacterized protein</fullName>
    </submittedName>
</protein>